<keyword evidence="4 9" id="KW-1003">Cell membrane</keyword>
<gene>
    <name evidence="12" type="primary">prsE</name>
    <name evidence="12" type="ORF">ROSMUCSMR3_02857</name>
</gene>
<evidence type="ECO:0000313" key="12">
    <source>
        <dbReference type="EMBL" id="ARE84324.1"/>
    </source>
</evidence>
<accession>A0A1V0RRC5</accession>
<organism evidence="12 13">
    <name type="scientific">Roseovarius mucosus</name>
    <dbReference type="NCBI Taxonomy" id="215743"/>
    <lineage>
        <taxon>Bacteria</taxon>
        <taxon>Pseudomonadati</taxon>
        <taxon>Pseudomonadota</taxon>
        <taxon>Alphaproteobacteria</taxon>
        <taxon>Rhodobacterales</taxon>
        <taxon>Roseobacteraceae</taxon>
        <taxon>Roseovarius</taxon>
    </lineage>
</organism>
<evidence type="ECO:0000256" key="7">
    <source>
        <dbReference type="ARBA" id="ARBA00022989"/>
    </source>
</evidence>
<dbReference type="Pfam" id="PF26002">
    <property type="entry name" value="Beta-barrel_AprE"/>
    <property type="match status" value="1"/>
</dbReference>
<keyword evidence="13" id="KW-1185">Reference proteome</keyword>
<dbReference type="InterPro" id="IPR058781">
    <property type="entry name" value="HH_AprE-like"/>
</dbReference>
<evidence type="ECO:0000313" key="13">
    <source>
        <dbReference type="Proteomes" id="UP000192273"/>
    </source>
</evidence>
<name>A0A1V0RRC5_9RHOB</name>
<dbReference type="PRINTS" id="PR01490">
    <property type="entry name" value="RTXTOXIND"/>
</dbReference>
<dbReference type="Gene3D" id="2.40.50.100">
    <property type="match status" value="1"/>
</dbReference>
<keyword evidence="3 9" id="KW-0813">Transport</keyword>
<proteinExistence type="inferred from homology"/>
<dbReference type="NCBIfam" id="TIGR01843">
    <property type="entry name" value="type_I_hlyD"/>
    <property type="match status" value="1"/>
</dbReference>
<evidence type="ECO:0000256" key="1">
    <source>
        <dbReference type="ARBA" id="ARBA00004377"/>
    </source>
</evidence>
<evidence type="ECO:0000256" key="4">
    <source>
        <dbReference type="ARBA" id="ARBA00022475"/>
    </source>
</evidence>
<dbReference type="Pfam" id="PF25994">
    <property type="entry name" value="HH_AprE"/>
    <property type="match status" value="1"/>
</dbReference>
<keyword evidence="5 9" id="KW-0997">Cell inner membrane</keyword>
<evidence type="ECO:0000256" key="3">
    <source>
        <dbReference type="ARBA" id="ARBA00022448"/>
    </source>
</evidence>
<sequence length="439" mass="47955">MTFASTFEHDTGRSPQDEFGVVRQLLMAGVLGLALIGGFGGWAVYAQLNSAVIGRGAIKVDRELRLAQHLEGGMLAEILVKPGDRVAAGDIMMRLDTVELETAIAVRRAQLADMSAQAARFAAERDGLIMIDSGSEPQDAMTQELFASEALLLRQSQQERATTRAALGLRRERLQHETAGLVSRQASIGSQLSLAQVELERTRTLVERGSFAPSQLMQIESETLRLAGEQSEIASLIAQNSAQVEEITLEIDRIQSTAALEAHRSLREIEPRLMELRQEITALETRLFRSVIRAPEAGIVNEVPVNTVGQIIAPGETVVKLVPEGADLVIEFQISPTDIDQITIGQEARLKFLSFNQRTTPEILGIVTHVGAASQLDPNSRAEYFLAQALPVKNDALPEGTALVPGMPVEVYVKTASRTPADFFLQPIRDSFRRAMTEE</sequence>
<keyword evidence="7 9" id="KW-1133">Transmembrane helix</keyword>
<feature type="domain" description="AprE-like long alpha-helical hairpin" evidence="10">
    <location>
        <begin position="106"/>
        <end position="284"/>
    </location>
</feature>
<dbReference type="PANTHER" id="PTHR30386:SF17">
    <property type="entry name" value="ALKALINE PROTEASE SECRETION PROTEIN APRE"/>
    <property type="match status" value="1"/>
</dbReference>
<reference evidence="12 13" key="1">
    <citation type="submission" date="2017-03" db="EMBL/GenBank/DDBJ databases">
        <title>Genome Sequence of Roseovarius mucosus strain SMR3 Isolated from a culture of the Diatom Skeletonema marinoi.</title>
        <authorList>
            <person name="Topel M."/>
            <person name="Pinder M."/>
            <person name="Johansson O.N."/>
            <person name="Kourtchenko O."/>
            <person name="Godhe A."/>
            <person name="Clarke A.K."/>
        </authorList>
    </citation>
    <scope>NUCLEOTIDE SEQUENCE [LARGE SCALE GENOMIC DNA]</scope>
    <source>
        <strain evidence="12 13">SMR3</strain>
    </source>
</reference>
<dbReference type="Proteomes" id="UP000192273">
    <property type="component" value="Chromosome"/>
</dbReference>
<dbReference type="InterPro" id="IPR058982">
    <property type="entry name" value="Beta-barrel_AprE"/>
</dbReference>
<evidence type="ECO:0000256" key="2">
    <source>
        <dbReference type="ARBA" id="ARBA00009477"/>
    </source>
</evidence>
<dbReference type="PANTHER" id="PTHR30386">
    <property type="entry name" value="MEMBRANE FUSION SUBUNIT OF EMRAB-TOLC MULTIDRUG EFFLUX PUMP"/>
    <property type="match status" value="1"/>
</dbReference>
<comment type="subcellular location">
    <subcellularLocation>
        <location evidence="1 9">Cell inner membrane</location>
        <topology evidence="1 9">Single-pass membrane protein</topology>
    </subcellularLocation>
</comment>
<dbReference type="InterPro" id="IPR050739">
    <property type="entry name" value="MFP"/>
</dbReference>
<evidence type="ECO:0000259" key="11">
    <source>
        <dbReference type="Pfam" id="PF26002"/>
    </source>
</evidence>
<keyword evidence="6 9" id="KW-0812">Transmembrane</keyword>
<evidence type="ECO:0000256" key="5">
    <source>
        <dbReference type="ARBA" id="ARBA00022519"/>
    </source>
</evidence>
<dbReference type="GO" id="GO:0015031">
    <property type="term" value="P:protein transport"/>
    <property type="evidence" value="ECO:0007669"/>
    <property type="project" value="InterPro"/>
</dbReference>
<dbReference type="Gene3D" id="2.40.30.170">
    <property type="match status" value="1"/>
</dbReference>
<keyword evidence="8 9" id="KW-0472">Membrane</keyword>
<feature type="domain" description="AprE-like beta-barrel" evidence="11">
    <location>
        <begin position="328"/>
        <end position="415"/>
    </location>
</feature>
<dbReference type="AlphaFoldDB" id="A0A1V0RRC5"/>
<evidence type="ECO:0000259" key="10">
    <source>
        <dbReference type="Pfam" id="PF25994"/>
    </source>
</evidence>
<evidence type="ECO:0000256" key="8">
    <source>
        <dbReference type="ARBA" id="ARBA00023136"/>
    </source>
</evidence>
<comment type="similarity">
    <text evidence="2 9">Belongs to the membrane fusion protein (MFP) (TC 8.A.1) family.</text>
</comment>
<evidence type="ECO:0000256" key="6">
    <source>
        <dbReference type="ARBA" id="ARBA00022692"/>
    </source>
</evidence>
<dbReference type="InterPro" id="IPR010129">
    <property type="entry name" value="T1SS_HlyD"/>
</dbReference>
<dbReference type="EMBL" id="CP020474">
    <property type="protein sequence ID" value="ARE84324.1"/>
    <property type="molecule type" value="Genomic_DNA"/>
</dbReference>
<protein>
    <recommendedName>
        <fullName evidence="9">Membrane fusion protein (MFP) family protein</fullName>
    </recommendedName>
</protein>
<dbReference type="OrthoDB" id="9810980at2"/>
<dbReference type="GO" id="GO:0005886">
    <property type="term" value="C:plasma membrane"/>
    <property type="evidence" value="ECO:0007669"/>
    <property type="project" value="UniProtKB-SubCell"/>
</dbReference>
<feature type="transmembrane region" description="Helical" evidence="9">
    <location>
        <begin position="25"/>
        <end position="45"/>
    </location>
</feature>
<evidence type="ECO:0000256" key="9">
    <source>
        <dbReference type="RuleBase" id="RU365093"/>
    </source>
</evidence>
<dbReference type="KEGG" id="rmm:ROSMUCSMR3_02857"/>